<dbReference type="InParanoid" id="A0A317ZHT1"/>
<dbReference type="AlphaFoldDB" id="A0A317ZHT1"/>
<accession>A0A317ZHT1</accession>
<reference evidence="2 3" key="1">
    <citation type="submission" date="2018-05" db="EMBL/GenBank/DDBJ databases">
        <title>Coraliomargarita sinensis sp. nov., isolated from a marine solar saltern.</title>
        <authorList>
            <person name="Zhou L.Y."/>
        </authorList>
    </citation>
    <scope>NUCLEOTIDE SEQUENCE [LARGE SCALE GENOMIC DNA]</scope>
    <source>
        <strain evidence="2 3">WN38</strain>
    </source>
</reference>
<keyword evidence="1" id="KW-1133">Transmembrane helix</keyword>
<organism evidence="2 3">
    <name type="scientific">Coraliomargarita sinensis</name>
    <dbReference type="NCBI Taxonomy" id="2174842"/>
    <lineage>
        <taxon>Bacteria</taxon>
        <taxon>Pseudomonadati</taxon>
        <taxon>Verrucomicrobiota</taxon>
        <taxon>Opitutia</taxon>
        <taxon>Puniceicoccales</taxon>
        <taxon>Coraliomargaritaceae</taxon>
        <taxon>Coraliomargarita</taxon>
    </lineage>
</organism>
<keyword evidence="3" id="KW-1185">Reference proteome</keyword>
<dbReference type="EMBL" id="QHJQ01000002">
    <property type="protein sequence ID" value="PXA05030.1"/>
    <property type="molecule type" value="Genomic_DNA"/>
</dbReference>
<sequence>MSDQSSSKSFLPTFLGSLGAILIFALIIFLAYLPHRPEPIDQAAAEERQAKADQARAEGIAKISKYAVKGDGSVQIPVDAAMDLVIEDYNN</sequence>
<keyword evidence="1" id="KW-0812">Transmembrane</keyword>
<evidence type="ECO:0000313" key="2">
    <source>
        <dbReference type="EMBL" id="PXA05030.1"/>
    </source>
</evidence>
<dbReference type="Proteomes" id="UP000247099">
    <property type="component" value="Unassembled WGS sequence"/>
</dbReference>
<evidence type="ECO:0000313" key="3">
    <source>
        <dbReference type="Proteomes" id="UP000247099"/>
    </source>
</evidence>
<name>A0A317ZHT1_9BACT</name>
<comment type="caution">
    <text evidence="2">The sequence shown here is derived from an EMBL/GenBank/DDBJ whole genome shotgun (WGS) entry which is preliminary data.</text>
</comment>
<proteinExistence type="predicted"/>
<dbReference type="RefSeq" id="WP_110130031.1">
    <property type="nucleotide sequence ID" value="NZ_QHJQ01000002.1"/>
</dbReference>
<gene>
    <name evidence="2" type="ORF">DDZ13_03440</name>
</gene>
<keyword evidence="1" id="KW-0472">Membrane</keyword>
<evidence type="ECO:0000256" key="1">
    <source>
        <dbReference type="SAM" id="Phobius"/>
    </source>
</evidence>
<protein>
    <submittedName>
        <fullName evidence="2">Uncharacterized protein</fullName>
    </submittedName>
</protein>
<feature type="transmembrane region" description="Helical" evidence="1">
    <location>
        <begin position="12"/>
        <end position="33"/>
    </location>
</feature>